<dbReference type="AlphaFoldDB" id="X1VRZ0"/>
<reference evidence="1" key="1">
    <citation type="journal article" date="2014" name="Front. Microbiol.">
        <title>High frequency of phylogenetically diverse reductive dehalogenase-homologous genes in deep subseafloor sedimentary metagenomes.</title>
        <authorList>
            <person name="Kawai M."/>
            <person name="Futagami T."/>
            <person name="Toyoda A."/>
            <person name="Takaki Y."/>
            <person name="Nishi S."/>
            <person name="Hori S."/>
            <person name="Arai W."/>
            <person name="Tsubouchi T."/>
            <person name="Morono Y."/>
            <person name="Uchiyama I."/>
            <person name="Ito T."/>
            <person name="Fujiyama A."/>
            <person name="Inagaki F."/>
            <person name="Takami H."/>
        </authorList>
    </citation>
    <scope>NUCLEOTIDE SEQUENCE</scope>
    <source>
        <strain evidence="1">Expedition CK06-06</strain>
    </source>
</reference>
<gene>
    <name evidence="1" type="ORF">S12H4_61358</name>
</gene>
<dbReference type="EMBL" id="BARW01040700">
    <property type="protein sequence ID" value="GAJ19841.1"/>
    <property type="molecule type" value="Genomic_DNA"/>
</dbReference>
<protein>
    <submittedName>
        <fullName evidence="1">Uncharacterized protein</fullName>
    </submittedName>
</protein>
<sequence>MKRKLFLIVLVLILAIFLVGCGGGGIITPSVNLSGNWTMT</sequence>
<proteinExistence type="predicted"/>
<comment type="caution">
    <text evidence="1">The sequence shown here is derived from an EMBL/GenBank/DDBJ whole genome shotgun (WGS) entry which is preliminary data.</text>
</comment>
<name>X1VRZ0_9ZZZZ</name>
<feature type="non-terminal residue" evidence="1">
    <location>
        <position position="40"/>
    </location>
</feature>
<accession>X1VRZ0</accession>
<evidence type="ECO:0000313" key="1">
    <source>
        <dbReference type="EMBL" id="GAJ19841.1"/>
    </source>
</evidence>
<dbReference type="PROSITE" id="PS51257">
    <property type="entry name" value="PROKAR_LIPOPROTEIN"/>
    <property type="match status" value="1"/>
</dbReference>
<organism evidence="1">
    <name type="scientific">marine sediment metagenome</name>
    <dbReference type="NCBI Taxonomy" id="412755"/>
    <lineage>
        <taxon>unclassified sequences</taxon>
        <taxon>metagenomes</taxon>
        <taxon>ecological metagenomes</taxon>
    </lineage>
</organism>